<keyword evidence="1" id="KW-0472">Membrane</keyword>
<keyword evidence="1" id="KW-0812">Transmembrane</keyword>
<accession>X1KHC8</accession>
<dbReference type="EMBL" id="BARV01003373">
    <property type="protein sequence ID" value="GAI06093.1"/>
    <property type="molecule type" value="Genomic_DNA"/>
</dbReference>
<organism evidence="2">
    <name type="scientific">marine sediment metagenome</name>
    <dbReference type="NCBI Taxonomy" id="412755"/>
    <lineage>
        <taxon>unclassified sequences</taxon>
        <taxon>metagenomes</taxon>
        <taxon>ecological metagenomes</taxon>
    </lineage>
</organism>
<dbReference type="AlphaFoldDB" id="X1KHC8"/>
<protein>
    <submittedName>
        <fullName evidence="2">Uncharacterized protein</fullName>
    </submittedName>
</protein>
<gene>
    <name evidence="2" type="ORF">S06H3_08101</name>
</gene>
<sequence length="182" mass="20585">MKKNIIIIIVAIILVGGGVVLFLFNQEREGFISEEPVNGQEEIDDDDVMPDEGEQIDPLAAEKSQLIIQARAFIERYGSYSLDSGYQNLQELLDQMSKKLTAEVLIKIEQGMEPGQDFFAFVTKIGSIELEEFIPGSQAIFTARVQQQEMRPGETNISYYTVDLSIIKEDGQWVVDEIEFKQ</sequence>
<comment type="caution">
    <text evidence="2">The sequence shown here is derived from an EMBL/GenBank/DDBJ whole genome shotgun (WGS) entry which is preliminary data.</text>
</comment>
<evidence type="ECO:0000256" key="1">
    <source>
        <dbReference type="SAM" id="Phobius"/>
    </source>
</evidence>
<evidence type="ECO:0000313" key="2">
    <source>
        <dbReference type="EMBL" id="GAI06093.1"/>
    </source>
</evidence>
<feature type="transmembrane region" description="Helical" evidence="1">
    <location>
        <begin position="6"/>
        <end position="24"/>
    </location>
</feature>
<reference evidence="2" key="1">
    <citation type="journal article" date="2014" name="Front. Microbiol.">
        <title>High frequency of phylogenetically diverse reductive dehalogenase-homologous genes in deep subseafloor sedimentary metagenomes.</title>
        <authorList>
            <person name="Kawai M."/>
            <person name="Futagami T."/>
            <person name="Toyoda A."/>
            <person name="Takaki Y."/>
            <person name="Nishi S."/>
            <person name="Hori S."/>
            <person name="Arai W."/>
            <person name="Tsubouchi T."/>
            <person name="Morono Y."/>
            <person name="Uchiyama I."/>
            <person name="Ito T."/>
            <person name="Fujiyama A."/>
            <person name="Inagaki F."/>
            <person name="Takami H."/>
        </authorList>
    </citation>
    <scope>NUCLEOTIDE SEQUENCE</scope>
    <source>
        <strain evidence="2">Expedition CK06-06</strain>
    </source>
</reference>
<keyword evidence="1" id="KW-1133">Transmembrane helix</keyword>
<proteinExistence type="predicted"/>
<name>X1KHC8_9ZZZZ</name>